<dbReference type="OrthoDB" id="6075101at2759"/>
<sequence>MNEPAREYFRGITLDKENPTFTWTCEEEEEDIDYLVHTLFLKQAVLGASAASGLVCLSAQQLVEYPDDRNILQDESELECTEEEDEEELEEDESPKKVEVTKREKHYHKNLAKTRKRMKMKVVDSSIKLAKNMKWAKTIQRSPGVYHPRVDRPKTPVSSTKQRRSKSAPRYHPTEKYDSPVRNLPKRLVFDDNEDGYKTDHLNPITCTCAQSETYYKCRISLLEKQQIKLENDVHRLEEEKNDLAQQLFKLASEYDKLVEENESLKTQIFNAEPDETLCLKIKSFENTIDSQKKLILEIQKRGEKNVVKTKLSGHELENDKLQCEKDQLQKCLKKQKQLAEENIKKLNKKLREKEKDLQQSNQIIDELTIKLEEIEEFPGRERNELLQQQENNKILGRENESLQAKIYELENKKGEEIDIEHKYKIKISNLKIENTRAGEKLREAGRDYETLNSRYKDQQAILSSERCRFEEELKELRLRLDEKSPKSVISVDNRWSRSATCHKEIIYKTGDEGFMDMFKRSPSYLQERDTTAGSRSDTEKENLSLKSELTVALENIEKYKQEYKDLAERYEREMKAVKKTIDSLHREKNSLEQEKKMTGKQNWIRARQNRKLENDRELLRDRIFSLKNEKIKLEELEKRLDKSTEENQLLQSEKDKLQHKLGELSTQLKKSDARYIFNSNDFALNTYTNKPADVTSIQQGWIYMFDYSPCNEVEEV</sequence>
<dbReference type="AlphaFoldDB" id="A0A8S3SDV8"/>
<feature type="region of interest" description="Disordered" evidence="2">
    <location>
        <begin position="140"/>
        <end position="179"/>
    </location>
</feature>
<keyword evidence="1" id="KW-0175">Coiled coil</keyword>
<evidence type="ECO:0000256" key="1">
    <source>
        <dbReference type="SAM" id="Coils"/>
    </source>
</evidence>
<feature type="compositionally biased region" description="Acidic residues" evidence="2">
    <location>
        <begin position="77"/>
        <end position="93"/>
    </location>
</feature>
<reference evidence="3" key="1">
    <citation type="submission" date="2021-03" db="EMBL/GenBank/DDBJ databases">
        <authorList>
            <person name="Bekaert M."/>
        </authorList>
    </citation>
    <scope>NUCLEOTIDE SEQUENCE</scope>
</reference>
<organism evidence="3 4">
    <name type="scientific">Mytilus edulis</name>
    <name type="common">Blue mussel</name>
    <dbReference type="NCBI Taxonomy" id="6550"/>
    <lineage>
        <taxon>Eukaryota</taxon>
        <taxon>Metazoa</taxon>
        <taxon>Spiralia</taxon>
        <taxon>Lophotrochozoa</taxon>
        <taxon>Mollusca</taxon>
        <taxon>Bivalvia</taxon>
        <taxon>Autobranchia</taxon>
        <taxon>Pteriomorphia</taxon>
        <taxon>Mytilida</taxon>
        <taxon>Mytiloidea</taxon>
        <taxon>Mytilidae</taxon>
        <taxon>Mytilinae</taxon>
        <taxon>Mytilus</taxon>
    </lineage>
</organism>
<gene>
    <name evidence="3" type="ORF">MEDL_31019</name>
</gene>
<dbReference type="EMBL" id="CAJPWZ010001531">
    <property type="protein sequence ID" value="CAG2217324.1"/>
    <property type="molecule type" value="Genomic_DNA"/>
</dbReference>
<evidence type="ECO:0000256" key="2">
    <source>
        <dbReference type="SAM" id="MobiDB-lite"/>
    </source>
</evidence>
<evidence type="ECO:0000313" key="4">
    <source>
        <dbReference type="Proteomes" id="UP000683360"/>
    </source>
</evidence>
<feature type="coiled-coil region" evidence="1">
    <location>
        <begin position="220"/>
        <end position="413"/>
    </location>
</feature>
<dbReference type="Gene3D" id="2.60.120.340">
    <property type="entry name" value="Nucleoplasmin core domain"/>
    <property type="match status" value="1"/>
</dbReference>
<feature type="coiled-coil region" evidence="1">
    <location>
        <begin position="543"/>
        <end position="675"/>
    </location>
</feature>
<accession>A0A8S3SDV8</accession>
<feature type="region of interest" description="Disordered" evidence="2">
    <location>
        <begin position="77"/>
        <end position="103"/>
    </location>
</feature>
<protein>
    <submittedName>
        <fullName evidence="3">Uncharacterized protein</fullName>
    </submittedName>
</protein>
<comment type="caution">
    <text evidence="3">The sequence shown here is derived from an EMBL/GenBank/DDBJ whole genome shotgun (WGS) entry which is preliminary data.</text>
</comment>
<proteinExistence type="predicted"/>
<keyword evidence="4" id="KW-1185">Reference proteome</keyword>
<evidence type="ECO:0000313" key="3">
    <source>
        <dbReference type="EMBL" id="CAG2217324.1"/>
    </source>
</evidence>
<name>A0A8S3SDV8_MYTED</name>
<dbReference type="Proteomes" id="UP000683360">
    <property type="component" value="Unassembled WGS sequence"/>
</dbReference>